<dbReference type="Proteomes" id="UP000593568">
    <property type="component" value="Unassembled WGS sequence"/>
</dbReference>
<organism evidence="4 5">
    <name type="scientific">Gossypium trilobum</name>
    <dbReference type="NCBI Taxonomy" id="34281"/>
    <lineage>
        <taxon>Eukaryota</taxon>
        <taxon>Viridiplantae</taxon>
        <taxon>Streptophyta</taxon>
        <taxon>Embryophyta</taxon>
        <taxon>Tracheophyta</taxon>
        <taxon>Spermatophyta</taxon>
        <taxon>Magnoliopsida</taxon>
        <taxon>eudicotyledons</taxon>
        <taxon>Gunneridae</taxon>
        <taxon>Pentapetalae</taxon>
        <taxon>rosids</taxon>
        <taxon>malvids</taxon>
        <taxon>Malvales</taxon>
        <taxon>Malvaceae</taxon>
        <taxon>Malvoideae</taxon>
        <taxon>Gossypium</taxon>
    </lineage>
</organism>
<dbReference type="GO" id="GO:0003676">
    <property type="term" value="F:nucleic acid binding"/>
    <property type="evidence" value="ECO:0007669"/>
    <property type="project" value="InterPro"/>
</dbReference>
<evidence type="ECO:0000313" key="5">
    <source>
        <dbReference type="Proteomes" id="UP000593568"/>
    </source>
</evidence>
<dbReference type="PANTHER" id="PTHR47074:SF61">
    <property type="entry name" value="RNASE H TYPE-1 DOMAIN-CONTAINING PROTEIN"/>
    <property type="match status" value="1"/>
</dbReference>
<feature type="domain" description="Reverse transcriptase zinc-binding" evidence="3">
    <location>
        <begin position="65"/>
        <end position="104"/>
    </location>
</feature>
<dbReference type="InterPro" id="IPR052929">
    <property type="entry name" value="RNase_H-like_EbsB-rel"/>
</dbReference>
<dbReference type="InterPro" id="IPR036397">
    <property type="entry name" value="RNaseH_sf"/>
</dbReference>
<gene>
    <name evidence="4" type="ORF">Gotri_016013</name>
</gene>
<name>A0A7J9E2I0_9ROSI</name>
<dbReference type="Pfam" id="PF13456">
    <property type="entry name" value="RVT_3"/>
    <property type="match status" value="1"/>
</dbReference>
<evidence type="ECO:0000259" key="2">
    <source>
        <dbReference type="Pfam" id="PF13456"/>
    </source>
</evidence>
<feature type="region of interest" description="Disordered" evidence="1">
    <location>
        <begin position="1"/>
        <end position="30"/>
    </location>
</feature>
<keyword evidence="5" id="KW-1185">Reference proteome</keyword>
<accession>A0A7J9E2I0</accession>
<dbReference type="InterPro" id="IPR026960">
    <property type="entry name" value="RVT-Znf"/>
</dbReference>
<evidence type="ECO:0008006" key="6">
    <source>
        <dbReference type="Google" id="ProtNLM"/>
    </source>
</evidence>
<evidence type="ECO:0000256" key="1">
    <source>
        <dbReference type="SAM" id="MobiDB-lite"/>
    </source>
</evidence>
<sequence length="352" mass="40469">MELDLRTQGNSIDEEEINMGDEGPMGLNDGNRSSRRWYTWERGRLPENNVRERLDRGVANKACYIPTLSNLQSIKLPVVDICPFCKSEKESVSHIFWECTIARDTLQGVGIDGSISPQGQQWKNWLANLFSCMNEEKCTRLVITLWAIWNQRNKTYHQGERQNIARLTSFIKAYEAESILLDSSTSRNMNQQNATWQPPRPNEVKGNFDAAYNKTLQDFVTEIIFRDYEGFILAACTYQNHFVADATTVEAIVCLQTVSVAEELGFRDLAIEGDSLTVTKKKSNQNMRISPALRRSYKKSKKRAQRFERFTCCFVRRKANHWAHALAEEGKQWTEPRAWIEEALPKATIVAN</sequence>
<proteinExistence type="predicted"/>
<reference evidence="4 5" key="1">
    <citation type="journal article" date="2019" name="Genome Biol. Evol.">
        <title>Insights into the evolution of the New World diploid cottons (Gossypium, subgenus Houzingenia) based on genome sequencing.</title>
        <authorList>
            <person name="Grover C.E."/>
            <person name="Arick M.A. 2nd"/>
            <person name="Thrash A."/>
            <person name="Conover J.L."/>
            <person name="Sanders W.S."/>
            <person name="Peterson D.G."/>
            <person name="Frelichowski J.E."/>
            <person name="Scheffler J.A."/>
            <person name="Scheffler B.E."/>
            <person name="Wendel J.F."/>
        </authorList>
    </citation>
    <scope>NUCLEOTIDE SEQUENCE [LARGE SCALE GENOMIC DNA]</scope>
    <source>
        <strain evidence="4">8</strain>
        <tissue evidence="4">Leaf</tissue>
    </source>
</reference>
<dbReference type="PANTHER" id="PTHR47074">
    <property type="entry name" value="BNAC02G40300D PROTEIN"/>
    <property type="match status" value="1"/>
</dbReference>
<protein>
    <recommendedName>
        <fullName evidence="6">Reverse transcriptase</fullName>
    </recommendedName>
</protein>
<dbReference type="Pfam" id="PF13966">
    <property type="entry name" value="zf-RVT"/>
    <property type="match status" value="1"/>
</dbReference>
<comment type="caution">
    <text evidence="4">The sequence shown here is derived from an EMBL/GenBank/DDBJ whole genome shotgun (WGS) entry which is preliminary data.</text>
</comment>
<feature type="domain" description="RNase H type-1" evidence="2">
    <location>
        <begin position="207"/>
        <end position="329"/>
    </location>
</feature>
<dbReference type="InterPro" id="IPR002156">
    <property type="entry name" value="RNaseH_domain"/>
</dbReference>
<dbReference type="EMBL" id="JABEZW010000006">
    <property type="protein sequence ID" value="MBA0767048.1"/>
    <property type="molecule type" value="Genomic_DNA"/>
</dbReference>
<evidence type="ECO:0000259" key="3">
    <source>
        <dbReference type="Pfam" id="PF13966"/>
    </source>
</evidence>
<dbReference type="AlphaFoldDB" id="A0A7J9E2I0"/>
<evidence type="ECO:0000313" key="4">
    <source>
        <dbReference type="EMBL" id="MBA0767048.1"/>
    </source>
</evidence>
<dbReference type="Gene3D" id="3.30.420.10">
    <property type="entry name" value="Ribonuclease H-like superfamily/Ribonuclease H"/>
    <property type="match status" value="1"/>
</dbReference>
<dbReference type="GO" id="GO:0004523">
    <property type="term" value="F:RNA-DNA hybrid ribonuclease activity"/>
    <property type="evidence" value="ECO:0007669"/>
    <property type="project" value="InterPro"/>
</dbReference>